<dbReference type="PANTHER" id="PTHR22168">
    <property type="entry name" value="TMEM26 PROTEIN"/>
    <property type="match status" value="1"/>
</dbReference>
<keyword evidence="2" id="KW-0812">Transmembrane</keyword>
<dbReference type="Proteomes" id="UP001519460">
    <property type="component" value="Unassembled WGS sequence"/>
</dbReference>
<protein>
    <recommendedName>
        <fullName evidence="5">Transmembrane protein 26</fullName>
    </recommendedName>
</protein>
<evidence type="ECO:0000256" key="1">
    <source>
        <dbReference type="SAM" id="MobiDB-lite"/>
    </source>
</evidence>
<dbReference type="EMBL" id="JACVVK020000286">
    <property type="protein sequence ID" value="KAK7480198.1"/>
    <property type="molecule type" value="Genomic_DNA"/>
</dbReference>
<gene>
    <name evidence="3" type="ORF">BaRGS_00028583</name>
</gene>
<dbReference type="Pfam" id="PF09772">
    <property type="entry name" value="Tmem26"/>
    <property type="match status" value="1"/>
</dbReference>
<name>A0ABD0JZ76_9CAEN</name>
<keyword evidence="2" id="KW-0472">Membrane</keyword>
<dbReference type="AlphaFoldDB" id="A0ABD0JZ76"/>
<evidence type="ECO:0008006" key="5">
    <source>
        <dbReference type="Google" id="ProtNLM"/>
    </source>
</evidence>
<accession>A0ABD0JZ76</accession>
<keyword evidence="2" id="KW-1133">Transmembrane helix</keyword>
<keyword evidence="4" id="KW-1185">Reference proteome</keyword>
<sequence>MCVESTVTALHDQKADPCRSRMDNKPSPSTPSISGSRYTVVKAIVVRCLLLVHSSVAVWVVVLLRGEQHLYALLATNVLLVLETLHSVVTRRGRERKWFCPCFLAYLCAIVPPIWLVELHRVDLFEQNIEAREFETPQLKGGMKISFKLGKDVLVAVIEQTLLLVLVLCRWALPRGDITRQELSQLLFLFLSIGSDIMQLFELFNQKAVRNDPTLTYITLGVWSVSLLQLTIVLTATRTPSRARVDHVPQPARSDRSCVV</sequence>
<feature type="compositionally biased region" description="Basic and acidic residues" evidence="1">
    <location>
        <begin position="11"/>
        <end position="24"/>
    </location>
</feature>
<feature type="transmembrane region" description="Helical" evidence="2">
    <location>
        <begin position="98"/>
        <end position="117"/>
    </location>
</feature>
<feature type="transmembrane region" description="Helical" evidence="2">
    <location>
        <begin position="216"/>
        <end position="236"/>
    </location>
</feature>
<feature type="transmembrane region" description="Helical" evidence="2">
    <location>
        <begin position="70"/>
        <end position="89"/>
    </location>
</feature>
<dbReference type="InterPro" id="IPR019169">
    <property type="entry name" value="Transmembrane_26"/>
</dbReference>
<dbReference type="PANTHER" id="PTHR22168:SF3">
    <property type="entry name" value="TRANSMEMBRANE PROTEIN 26"/>
    <property type="match status" value="1"/>
</dbReference>
<feature type="transmembrane region" description="Helical" evidence="2">
    <location>
        <begin position="153"/>
        <end position="173"/>
    </location>
</feature>
<comment type="caution">
    <text evidence="3">The sequence shown here is derived from an EMBL/GenBank/DDBJ whole genome shotgun (WGS) entry which is preliminary data.</text>
</comment>
<evidence type="ECO:0000313" key="3">
    <source>
        <dbReference type="EMBL" id="KAK7480198.1"/>
    </source>
</evidence>
<proteinExistence type="predicted"/>
<reference evidence="3 4" key="1">
    <citation type="journal article" date="2023" name="Sci. Data">
        <title>Genome assembly of the Korean intertidal mud-creeper Batillaria attramentaria.</title>
        <authorList>
            <person name="Patra A.K."/>
            <person name="Ho P.T."/>
            <person name="Jun S."/>
            <person name="Lee S.J."/>
            <person name="Kim Y."/>
            <person name="Won Y.J."/>
        </authorList>
    </citation>
    <scope>NUCLEOTIDE SEQUENCE [LARGE SCALE GENOMIC DNA]</scope>
    <source>
        <strain evidence="3">Wonlab-2016</strain>
    </source>
</reference>
<evidence type="ECO:0000256" key="2">
    <source>
        <dbReference type="SAM" id="Phobius"/>
    </source>
</evidence>
<feature type="region of interest" description="Disordered" evidence="1">
    <location>
        <begin position="1"/>
        <end position="33"/>
    </location>
</feature>
<evidence type="ECO:0000313" key="4">
    <source>
        <dbReference type="Proteomes" id="UP001519460"/>
    </source>
</evidence>
<feature type="transmembrane region" description="Helical" evidence="2">
    <location>
        <begin position="185"/>
        <end position="204"/>
    </location>
</feature>
<organism evidence="3 4">
    <name type="scientific">Batillaria attramentaria</name>
    <dbReference type="NCBI Taxonomy" id="370345"/>
    <lineage>
        <taxon>Eukaryota</taxon>
        <taxon>Metazoa</taxon>
        <taxon>Spiralia</taxon>
        <taxon>Lophotrochozoa</taxon>
        <taxon>Mollusca</taxon>
        <taxon>Gastropoda</taxon>
        <taxon>Caenogastropoda</taxon>
        <taxon>Sorbeoconcha</taxon>
        <taxon>Cerithioidea</taxon>
        <taxon>Batillariidae</taxon>
        <taxon>Batillaria</taxon>
    </lineage>
</organism>
<feature type="transmembrane region" description="Helical" evidence="2">
    <location>
        <begin position="44"/>
        <end position="64"/>
    </location>
</feature>